<feature type="binding site" evidence="6">
    <location>
        <position position="50"/>
    </location>
    <ligand>
        <name>GTP</name>
        <dbReference type="ChEBI" id="CHEBI:37565"/>
    </ligand>
</feature>
<comment type="function">
    <text evidence="6">Catalyzes the GTP-dependent phosphorylation of the 3'-hydroxyl group of dephosphocoenzyme A to form coenzyme A (CoA).</text>
</comment>
<dbReference type="Pfam" id="PF04019">
    <property type="entry name" value="DUF359"/>
    <property type="match status" value="1"/>
</dbReference>
<dbReference type="PANTHER" id="PTHR40732">
    <property type="entry name" value="UPF0218 PROTEIN TK1697"/>
    <property type="match status" value="1"/>
</dbReference>
<evidence type="ECO:0000256" key="6">
    <source>
        <dbReference type="HAMAP-Rule" id="MF_00590"/>
    </source>
</evidence>
<dbReference type="HAMAP" id="MF_00590">
    <property type="entry name" value="Dephospho_CoA_kinase_GTP_dep"/>
    <property type="match status" value="1"/>
</dbReference>
<keyword evidence="8" id="KW-1185">Reference proteome</keyword>
<dbReference type="PIRSF" id="PIRSF006533">
    <property type="entry name" value="UCP006533"/>
    <property type="match status" value="1"/>
</dbReference>
<organism evidence="7 8">
    <name type="scientific">Halogranum gelatinilyticum</name>
    <dbReference type="NCBI Taxonomy" id="660521"/>
    <lineage>
        <taxon>Archaea</taxon>
        <taxon>Methanobacteriati</taxon>
        <taxon>Methanobacteriota</taxon>
        <taxon>Stenosarchaea group</taxon>
        <taxon>Halobacteria</taxon>
        <taxon>Halobacteriales</taxon>
        <taxon>Haloferacaceae</taxon>
    </lineage>
</organism>
<dbReference type="PANTHER" id="PTHR40732:SF1">
    <property type="entry name" value="GTP-DEPENDENT DEPHOSPHO-COA KINASE"/>
    <property type="match status" value="1"/>
</dbReference>
<dbReference type="AlphaFoldDB" id="A0A1G9XSM6"/>
<dbReference type="EMBL" id="FNHL01000004">
    <property type="protein sequence ID" value="SDM99832.1"/>
    <property type="molecule type" value="Genomic_DNA"/>
</dbReference>
<feature type="binding site" evidence="6">
    <location>
        <position position="69"/>
    </location>
    <ligand>
        <name>GTP</name>
        <dbReference type="ChEBI" id="CHEBI:37565"/>
    </ligand>
</feature>
<dbReference type="GO" id="GO:0005525">
    <property type="term" value="F:GTP binding"/>
    <property type="evidence" value="ECO:0007669"/>
    <property type="project" value="UniProtKB-UniRule"/>
</dbReference>
<evidence type="ECO:0000256" key="1">
    <source>
        <dbReference type="ARBA" id="ARBA00022679"/>
    </source>
</evidence>
<keyword evidence="2 6" id="KW-0547">Nucleotide-binding</keyword>
<accession>A0A1G9XSM6</accession>
<keyword evidence="4 6" id="KW-0173">Coenzyme A biosynthesis</keyword>
<protein>
    <recommendedName>
        <fullName evidence="6">GTP-dependent dephospho-CoA kinase</fullName>
        <ecNumber evidence="6">2.7.1.237</ecNumber>
    </recommendedName>
    <alternativeName>
        <fullName evidence="6">Dephospho-coenzyme A kinase</fullName>
        <shortName evidence="6">DPCK</shortName>
    </alternativeName>
</protein>
<keyword evidence="3 6" id="KW-0418">Kinase</keyword>
<sequence length="183" mass="19523">MLRLPAEVRGAFKDPMGRVYTDPADLLRDVDLTASDHDGPTPLIAVGDVVTYHLRQADREPDVAVIDGKTKRKAVDEAVREVLDGDAARIEVENPPATLSEAMLDALVDALAADDPTVLFVTGEEDLATLPAIVAAPLGASVIYGQPDEGMVHVPVTEETKAEARELLSQFEGDTEAALARLD</sequence>
<reference evidence="8" key="1">
    <citation type="submission" date="2016-10" db="EMBL/GenBank/DDBJ databases">
        <authorList>
            <person name="Varghese N."/>
            <person name="Submissions S."/>
        </authorList>
    </citation>
    <scope>NUCLEOTIDE SEQUENCE [LARGE SCALE GENOMIC DNA]</scope>
    <source>
        <strain evidence="8">CGMCC 1.10119</strain>
    </source>
</reference>
<evidence type="ECO:0000256" key="4">
    <source>
        <dbReference type="ARBA" id="ARBA00022993"/>
    </source>
</evidence>
<dbReference type="GO" id="GO:0015937">
    <property type="term" value="P:coenzyme A biosynthetic process"/>
    <property type="evidence" value="ECO:0007669"/>
    <property type="project" value="UniProtKB-UniRule"/>
</dbReference>
<dbReference type="UniPathway" id="UPA00241"/>
<dbReference type="EC" id="2.7.1.237" evidence="6"/>
<keyword evidence="1 6" id="KW-0808">Transferase</keyword>
<gene>
    <name evidence="7" type="ORF">SAMN04487949_3114</name>
</gene>
<dbReference type="STRING" id="660521.SAMN04487949_3114"/>
<evidence type="ECO:0000313" key="7">
    <source>
        <dbReference type="EMBL" id="SDM99832.1"/>
    </source>
</evidence>
<comment type="pathway">
    <text evidence="6">Cofactor biosynthesis; coenzyme A biosynthesis.</text>
</comment>
<keyword evidence="5 6" id="KW-0342">GTP-binding</keyword>
<evidence type="ECO:0000313" key="8">
    <source>
        <dbReference type="Proteomes" id="UP000199451"/>
    </source>
</evidence>
<proteinExistence type="inferred from homology"/>
<dbReference type="Proteomes" id="UP000199451">
    <property type="component" value="Unassembled WGS sequence"/>
</dbReference>
<feature type="binding site" evidence="6">
    <location>
        <position position="148"/>
    </location>
    <ligand>
        <name>GTP</name>
        <dbReference type="ChEBI" id="CHEBI:37565"/>
    </ligand>
</feature>
<dbReference type="OrthoDB" id="15447at2157"/>
<feature type="binding site" evidence="6">
    <location>
        <position position="67"/>
    </location>
    <ligand>
        <name>GTP</name>
        <dbReference type="ChEBI" id="CHEBI:37565"/>
    </ligand>
</feature>
<comment type="similarity">
    <text evidence="6">Belongs to the GTP-dependent DPCK family.</text>
</comment>
<dbReference type="InterPro" id="IPR007164">
    <property type="entry name" value="GTP-dep_dephospho-CoA_kin"/>
</dbReference>
<dbReference type="RefSeq" id="WP_089698848.1">
    <property type="nucleotide sequence ID" value="NZ_FNHL01000004.1"/>
</dbReference>
<comment type="catalytic activity">
    <reaction evidence="6">
        <text>3'-dephospho-CoA + GTP = GDP + CoA + H(+)</text>
        <dbReference type="Rhea" id="RHEA:61156"/>
        <dbReference type="ChEBI" id="CHEBI:15378"/>
        <dbReference type="ChEBI" id="CHEBI:37565"/>
        <dbReference type="ChEBI" id="CHEBI:57287"/>
        <dbReference type="ChEBI" id="CHEBI:57328"/>
        <dbReference type="ChEBI" id="CHEBI:58189"/>
        <dbReference type="EC" id="2.7.1.237"/>
    </reaction>
</comment>
<dbReference type="GO" id="GO:0016301">
    <property type="term" value="F:kinase activity"/>
    <property type="evidence" value="ECO:0007669"/>
    <property type="project" value="UniProtKB-UniRule"/>
</dbReference>
<feature type="binding site" evidence="6">
    <location>
        <position position="49"/>
    </location>
    <ligand>
        <name>GTP</name>
        <dbReference type="ChEBI" id="CHEBI:37565"/>
    </ligand>
</feature>
<name>A0A1G9XSM6_9EURY</name>
<evidence type="ECO:0000256" key="5">
    <source>
        <dbReference type="ARBA" id="ARBA00023134"/>
    </source>
</evidence>
<feature type="binding site" evidence="6">
    <location>
        <position position="48"/>
    </location>
    <ligand>
        <name>GTP</name>
        <dbReference type="ChEBI" id="CHEBI:37565"/>
    </ligand>
</feature>
<feature type="binding site" evidence="6">
    <location>
        <position position="125"/>
    </location>
    <ligand>
        <name>GTP</name>
        <dbReference type="ChEBI" id="CHEBI:37565"/>
    </ligand>
</feature>
<evidence type="ECO:0000256" key="2">
    <source>
        <dbReference type="ARBA" id="ARBA00022741"/>
    </source>
</evidence>
<evidence type="ECO:0000256" key="3">
    <source>
        <dbReference type="ARBA" id="ARBA00022777"/>
    </source>
</evidence>